<evidence type="ECO:0000313" key="3">
    <source>
        <dbReference type="EMBL" id="MBE9637070.1"/>
    </source>
</evidence>
<dbReference type="InterPro" id="IPR000757">
    <property type="entry name" value="Beta-glucanase-like"/>
</dbReference>
<comment type="similarity">
    <text evidence="1">Belongs to the glycosyl hydrolase 16 family.</text>
</comment>
<feature type="domain" description="GH16" evidence="2">
    <location>
        <begin position="17"/>
        <end position="279"/>
    </location>
</feature>
<comment type="caution">
    <text evidence="3">The sequence shown here is derived from an EMBL/GenBank/DDBJ whole genome shotgun (WGS) entry which is preliminary data.</text>
</comment>
<dbReference type="Pfam" id="PF00722">
    <property type="entry name" value="Glyco_hydro_16"/>
    <property type="match status" value="1"/>
</dbReference>
<dbReference type="InterPro" id="IPR050546">
    <property type="entry name" value="Glycosyl_Hydrlase_16"/>
</dbReference>
<accession>A0ABR9X0Q8</accession>
<protein>
    <submittedName>
        <fullName evidence="3">Glycoside hydrolase family 16 protein</fullName>
    </submittedName>
</protein>
<dbReference type="Gene3D" id="2.60.120.200">
    <property type="match status" value="1"/>
</dbReference>
<name>A0ABR9X0Q8_9RHOB</name>
<evidence type="ECO:0000259" key="2">
    <source>
        <dbReference type="PROSITE" id="PS51762"/>
    </source>
</evidence>
<evidence type="ECO:0000256" key="1">
    <source>
        <dbReference type="ARBA" id="ARBA00006865"/>
    </source>
</evidence>
<dbReference type="PANTHER" id="PTHR10963:SF55">
    <property type="entry name" value="GLYCOSIDE HYDROLASE FAMILY 16 PROTEIN"/>
    <property type="match status" value="1"/>
</dbReference>
<keyword evidence="4" id="KW-1185">Reference proteome</keyword>
<evidence type="ECO:0000313" key="4">
    <source>
        <dbReference type="Proteomes" id="UP000607796"/>
    </source>
</evidence>
<dbReference type="EMBL" id="JADFFK010000006">
    <property type="protein sequence ID" value="MBE9637070.1"/>
    <property type="molecule type" value="Genomic_DNA"/>
</dbReference>
<dbReference type="InterPro" id="IPR013320">
    <property type="entry name" value="ConA-like_dom_sf"/>
</dbReference>
<gene>
    <name evidence="3" type="ORF">IQ782_09490</name>
</gene>
<dbReference type="GO" id="GO:0016787">
    <property type="term" value="F:hydrolase activity"/>
    <property type="evidence" value="ECO:0007669"/>
    <property type="project" value="UniProtKB-KW"/>
</dbReference>
<keyword evidence="3" id="KW-0378">Hydrolase</keyword>
<dbReference type="PANTHER" id="PTHR10963">
    <property type="entry name" value="GLYCOSYL HYDROLASE-RELATED"/>
    <property type="match status" value="1"/>
</dbReference>
<dbReference type="InterPro" id="IPR011049">
    <property type="entry name" value="Serralysin-like_metalloprot_C"/>
</dbReference>
<dbReference type="SUPFAM" id="SSF51120">
    <property type="entry name" value="beta-Roll"/>
    <property type="match status" value="1"/>
</dbReference>
<organism evidence="3 4">
    <name type="scientific">Salipiger mangrovisoli</name>
    <dbReference type="NCBI Taxonomy" id="2865933"/>
    <lineage>
        <taxon>Bacteria</taxon>
        <taxon>Pseudomonadati</taxon>
        <taxon>Pseudomonadota</taxon>
        <taxon>Alphaproteobacteria</taxon>
        <taxon>Rhodobacterales</taxon>
        <taxon>Roseobacteraceae</taxon>
        <taxon>Salipiger</taxon>
    </lineage>
</organism>
<dbReference type="Proteomes" id="UP000607796">
    <property type="component" value="Unassembled WGS sequence"/>
</dbReference>
<dbReference type="CDD" id="cd08023">
    <property type="entry name" value="GH16_laminarinase_like"/>
    <property type="match status" value="1"/>
</dbReference>
<proteinExistence type="inferred from homology"/>
<dbReference type="PROSITE" id="PS51762">
    <property type="entry name" value="GH16_2"/>
    <property type="match status" value="1"/>
</dbReference>
<reference evidence="3 4" key="1">
    <citation type="journal article" date="2021" name="Int. J. Syst. Evol. Microbiol.">
        <title>Salipiger mangrovisoli sp. nov., isolated from mangrove soil and the proposal for the reclassification of Paraphaeobacter pallidus as Salipiger pallidus comb. nov.</title>
        <authorList>
            <person name="Du J."/>
            <person name="Liu Y."/>
            <person name="Pei T."/>
            <person name="Deng M.R."/>
            <person name="Zhu H."/>
        </authorList>
    </citation>
    <scope>NUCLEOTIDE SEQUENCE [LARGE SCALE GENOMIC DNA]</scope>
    <source>
        <strain evidence="3 4">6D45A</strain>
    </source>
</reference>
<dbReference type="SUPFAM" id="SSF49899">
    <property type="entry name" value="Concanavalin A-like lectins/glucanases"/>
    <property type="match status" value="1"/>
</dbReference>
<sequence>MTNAAEAVFLDTGILAPEADALLPPLRVLTDDGLSLRSARLPDALLPMVREYMQANGQGNRADKVKYGTARITTAQTWSQTYGYFEIEARMPRGKGRWPAFWMTFAGNGWPPEIDVFEAYGAGLDSPTPKDGTFNTAVFFDALDADGNPTQSVDVENPFAADPAPRLKKQGKRDIFKFTQLNNQTDLDANIYDEFNVYAALWTPEEITFYFGKTRETLKEIFKTPTPDDLKLPMVIIANDQFTARGGFWSPRPEAIDRVLDPENDFRIRRITVRALEPETILSMADGDSPYSDADSVILDTPGDDVIAPGGGFDIIRLSGGSNEIRLSRGRAQKIIEGFDADDVIELEGYPFTDSEDALTRLTQVGPDVWLPSGSDPSWPHTVILRDLQVEDVRPEQLRVRWSEALHSWHGEAGDSKRPQIDADGDGLLESPFQGAWFNDKGKPVRMIGTEAPDRFMIGNPGSTIEVAAGRGLDQVETWIPYSLPRDITYAIARRPGLELRASASDTRLETRADRVTLSGGTGDDLYVIAPEAARTRLRLGGGNDRIRGLKSGDVIEVLPADLAWRSKWQLTTLPHGLEVRFAEGRSLLIEGGTEAAFLDALEAGN</sequence>